<keyword evidence="1" id="KW-0472">Membrane</keyword>
<reference evidence="3 4" key="1">
    <citation type="submission" date="2015-12" db="EMBL/GenBank/DDBJ databases">
        <title>The genome of Folsomia candida.</title>
        <authorList>
            <person name="Faddeeva A."/>
            <person name="Derks M.F."/>
            <person name="Anvar Y."/>
            <person name="Smit S."/>
            <person name="Van Straalen N."/>
            <person name="Roelofs D."/>
        </authorList>
    </citation>
    <scope>NUCLEOTIDE SEQUENCE [LARGE SCALE GENOMIC DNA]</scope>
    <source>
        <strain evidence="3 4">VU population</strain>
        <tissue evidence="3">Whole body</tissue>
    </source>
</reference>
<evidence type="ECO:0000313" key="3">
    <source>
        <dbReference type="EMBL" id="OXA53334.1"/>
    </source>
</evidence>
<keyword evidence="1" id="KW-0812">Transmembrane</keyword>
<comment type="caution">
    <text evidence="3">The sequence shown here is derived from an EMBL/GenBank/DDBJ whole genome shotgun (WGS) entry which is preliminary data.</text>
</comment>
<dbReference type="EMBL" id="LNIX01000005">
    <property type="protein sequence ID" value="OXA53334.1"/>
    <property type="molecule type" value="Genomic_DNA"/>
</dbReference>
<protein>
    <submittedName>
        <fullName evidence="3">Uncharacterized protein</fullName>
    </submittedName>
</protein>
<name>A0A226E8A9_FOLCA</name>
<evidence type="ECO:0000313" key="4">
    <source>
        <dbReference type="Proteomes" id="UP000198287"/>
    </source>
</evidence>
<feature type="signal peptide" evidence="2">
    <location>
        <begin position="1"/>
        <end position="21"/>
    </location>
</feature>
<keyword evidence="1" id="KW-1133">Transmembrane helix</keyword>
<accession>A0A226E8A9</accession>
<keyword evidence="4" id="KW-1185">Reference proteome</keyword>
<evidence type="ECO:0000256" key="2">
    <source>
        <dbReference type="SAM" id="SignalP"/>
    </source>
</evidence>
<proteinExistence type="predicted"/>
<gene>
    <name evidence="3" type="ORF">Fcan01_11615</name>
</gene>
<dbReference type="Proteomes" id="UP000198287">
    <property type="component" value="Unassembled WGS sequence"/>
</dbReference>
<dbReference type="AlphaFoldDB" id="A0A226E8A9"/>
<organism evidence="3 4">
    <name type="scientific">Folsomia candida</name>
    <name type="common">Springtail</name>
    <dbReference type="NCBI Taxonomy" id="158441"/>
    <lineage>
        <taxon>Eukaryota</taxon>
        <taxon>Metazoa</taxon>
        <taxon>Ecdysozoa</taxon>
        <taxon>Arthropoda</taxon>
        <taxon>Hexapoda</taxon>
        <taxon>Collembola</taxon>
        <taxon>Entomobryomorpha</taxon>
        <taxon>Isotomoidea</taxon>
        <taxon>Isotomidae</taxon>
        <taxon>Proisotominae</taxon>
        <taxon>Folsomia</taxon>
    </lineage>
</organism>
<feature type="transmembrane region" description="Helical" evidence="1">
    <location>
        <begin position="633"/>
        <end position="651"/>
    </location>
</feature>
<sequence length="684" mass="77970">MIFIKIYILILVRLNLRGTRASLLLFDIPNLFRESTITYIFEDGLNYETSVGPNLRYSNPYTPQVLLSITHNMSDLVIVSKMERYATLRNDLEGITITLKSSSNQATFTLFGTNLPTKDNRLITPRMLDLCDIIHLTARFINPNYIFVSKGEIPGYINCFSLYTVIPTRAKLIVYSENSIWIPCVSCEKISLIRIPIVSLKSIDNIWDAALSNMHQNVVQFVDESNSIPPGYRTRSRECGPHLTPDIWTEQPLSLCILWTLMESLNFTLIRRLHFGHKDEYRLMYDIVFNIAATDALISVSFKFQISTKTFPFVVVTSRPSLQNDFATYLSPLDGPTWLFMLLFSTVKAVILLSKNRVDVIGTILKINSLLLGQTGCPDCLAVFKSKMLLSVWLFGCYILTGNLYAGGIYSTLTVMVSPPVPKTMEALVQSKLPVVTMTSFITWTDKNEPVMTSVVAAMIKAIQPPVSDIIKKFESQLIFPDPYRYFLPVFIDSVSNSSSIPLLGGNASLDAGRPFGLLDEEKITTFFGRTVNLKGKKFVVPNREETPFAYSVLVCGWANSFGPQIFSKMEAFESSGLKARWTEVTYFRRRLSTMKQHYENMSSKYFRKELAKAKAQIEFHESQPVSFLAVRYMFAVCAVISLLAGLVYLWEDSKRVWGTARQFRKWTLKLFMRWWSSKKCLRR</sequence>
<keyword evidence="2" id="KW-0732">Signal</keyword>
<feature type="chain" id="PRO_5013257226" evidence="2">
    <location>
        <begin position="22"/>
        <end position="684"/>
    </location>
</feature>
<evidence type="ECO:0000256" key="1">
    <source>
        <dbReference type="SAM" id="Phobius"/>
    </source>
</evidence>